<comment type="similarity">
    <text evidence="7">Belongs to the TonB-dependent receptor family.</text>
</comment>
<keyword evidence="4 7" id="KW-0812">Transmembrane</keyword>
<keyword evidence="9" id="KW-0732">Signal</keyword>
<proteinExistence type="inferred from homology"/>
<dbReference type="SUPFAM" id="SSF56935">
    <property type="entry name" value="Porins"/>
    <property type="match status" value="1"/>
</dbReference>
<dbReference type="InterPro" id="IPR039426">
    <property type="entry name" value="TonB-dep_rcpt-like"/>
</dbReference>
<accession>A0ABT3PYT2</accession>
<dbReference type="InterPro" id="IPR036942">
    <property type="entry name" value="Beta-barrel_TonB_sf"/>
</dbReference>
<evidence type="ECO:0000256" key="2">
    <source>
        <dbReference type="ARBA" id="ARBA00022448"/>
    </source>
</evidence>
<organism evidence="11 12">
    <name type="scientific">Fodinibius salicampi</name>
    <dbReference type="NCBI Taxonomy" id="1920655"/>
    <lineage>
        <taxon>Bacteria</taxon>
        <taxon>Pseudomonadati</taxon>
        <taxon>Balneolota</taxon>
        <taxon>Balneolia</taxon>
        <taxon>Balneolales</taxon>
        <taxon>Balneolaceae</taxon>
        <taxon>Fodinibius</taxon>
    </lineage>
</organism>
<dbReference type="Gene3D" id="2.60.40.1120">
    <property type="entry name" value="Carboxypeptidase-like, regulatory domain"/>
    <property type="match status" value="1"/>
</dbReference>
<evidence type="ECO:0000256" key="6">
    <source>
        <dbReference type="ARBA" id="ARBA00023237"/>
    </source>
</evidence>
<reference evidence="11 12" key="1">
    <citation type="submission" date="2021-11" db="EMBL/GenBank/DDBJ databases">
        <title>Aliifidinibius sp. nov., a new bacterium isolated from saline soil.</title>
        <authorList>
            <person name="Galisteo C."/>
            <person name="De La Haba R."/>
            <person name="Sanchez-Porro C."/>
            <person name="Ventosa A."/>
        </authorList>
    </citation>
    <scope>NUCLEOTIDE SEQUENCE [LARGE SCALE GENOMIC DNA]</scope>
    <source>
        <strain evidence="11 12">KACC 190600</strain>
    </source>
</reference>
<evidence type="ECO:0000256" key="7">
    <source>
        <dbReference type="PROSITE-ProRule" id="PRU01360"/>
    </source>
</evidence>
<dbReference type="InterPro" id="IPR037066">
    <property type="entry name" value="Plug_dom_sf"/>
</dbReference>
<evidence type="ECO:0000256" key="1">
    <source>
        <dbReference type="ARBA" id="ARBA00004571"/>
    </source>
</evidence>
<dbReference type="InterPro" id="IPR012910">
    <property type="entry name" value="Plug_dom"/>
</dbReference>
<evidence type="ECO:0000313" key="12">
    <source>
        <dbReference type="Proteomes" id="UP001207337"/>
    </source>
</evidence>
<dbReference type="Pfam" id="PF07715">
    <property type="entry name" value="Plug"/>
    <property type="match status" value="1"/>
</dbReference>
<feature type="chain" id="PRO_5045327721" evidence="9">
    <location>
        <begin position="22"/>
        <end position="1111"/>
    </location>
</feature>
<feature type="signal peptide" evidence="9">
    <location>
        <begin position="1"/>
        <end position="21"/>
    </location>
</feature>
<feature type="region of interest" description="Disordered" evidence="8">
    <location>
        <begin position="976"/>
        <end position="999"/>
    </location>
</feature>
<dbReference type="PROSITE" id="PS52016">
    <property type="entry name" value="TONB_DEPENDENT_REC_3"/>
    <property type="match status" value="1"/>
</dbReference>
<dbReference type="NCBIfam" id="TIGR04056">
    <property type="entry name" value="OMP_RagA_SusC"/>
    <property type="match status" value="1"/>
</dbReference>
<keyword evidence="3 7" id="KW-1134">Transmembrane beta strand</keyword>
<evidence type="ECO:0000256" key="9">
    <source>
        <dbReference type="SAM" id="SignalP"/>
    </source>
</evidence>
<feature type="domain" description="TonB-dependent receptor plug" evidence="10">
    <location>
        <begin position="120"/>
        <end position="228"/>
    </location>
</feature>
<evidence type="ECO:0000256" key="4">
    <source>
        <dbReference type="ARBA" id="ARBA00022692"/>
    </source>
</evidence>
<dbReference type="Pfam" id="PF13715">
    <property type="entry name" value="CarbopepD_reg_2"/>
    <property type="match status" value="1"/>
</dbReference>
<comment type="caution">
    <text evidence="11">The sequence shown here is derived from an EMBL/GenBank/DDBJ whole genome shotgun (WGS) entry which is preliminary data.</text>
</comment>
<keyword evidence="2 7" id="KW-0813">Transport</keyword>
<name>A0ABT3PYT2_9BACT</name>
<feature type="compositionally biased region" description="Basic and acidic residues" evidence="8">
    <location>
        <begin position="979"/>
        <end position="990"/>
    </location>
</feature>
<dbReference type="EMBL" id="JAJNDC010000002">
    <property type="protein sequence ID" value="MCW9713001.1"/>
    <property type="molecule type" value="Genomic_DNA"/>
</dbReference>
<protein>
    <submittedName>
        <fullName evidence="11">SusC/RagA family TonB-linked outer membrane protein</fullName>
    </submittedName>
</protein>
<dbReference type="InterPro" id="IPR023996">
    <property type="entry name" value="TonB-dep_OMP_SusC/RagA"/>
</dbReference>
<evidence type="ECO:0000256" key="8">
    <source>
        <dbReference type="SAM" id="MobiDB-lite"/>
    </source>
</evidence>
<keyword evidence="6 7" id="KW-0998">Cell outer membrane</keyword>
<evidence type="ECO:0000256" key="3">
    <source>
        <dbReference type="ARBA" id="ARBA00022452"/>
    </source>
</evidence>
<dbReference type="Proteomes" id="UP001207337">
    <property type="component" value="Unassembled WGS sequence"/>
</dbReference>
<evidence type="ECO:0000256" key="5">
    <source>
        <dbReference type="ARBA" id="ARBA00023136"/>
    </source>
</evidence>
<keyword evidence="5 7" id="KW-0472">Membrane</keyword>
<comment type="subcellular location">
    <subcellularLocation>
        <location evidence="1 7">Cell outer membrane</location>
        <topology evidence="1 7">Multi-pass membrane protein</topology>
    </subcellularLocation>
</comment>
<dbReference type="Gene3D" id="2.170.130.10">
    <property type="entry name" value="TonB-dependent receptor, plug domain"/>
    <property type="match status" value="1"/>
</dbReference>
<evidence type="ECO:0000259" key="10">
    <source>
        <dbReference type="Pfam" id="PF07715"/>
    </source>
</evidence>
<dbReference type="Gene3D" id="2.40.170.20">
    <property type="entry name" value="TonB-dependent receptor, beta-barrel domain"/>
    <property type="match status" value="1"/>
</dbReference>
<dbReference type="InterPro" id="IPR008969">
    <property type="entry name" value="CarboxyPept-like_regulatory"/>
</dbReference>
<keyword evidence="12" id="KW-1185">Reference proteome</keyword>
<gene>
    <name evidence="11" type="ORF">LQ318_08790</name>
</gene>
<evidence type="ECO:0000313" key="11">
    <source>
        <dbReference type="EMBL" id="MCW9713001.1"/>
    </source>
</evidence>
<dbReference type="SUPFAM" id="SSF49464">
    <property type="entry name" value="Carboxypeptidase regulatory domain-like"/>
    <property type="match status" value="1"/>
</dbReference>
<sequence length="1111" mass="123174">MFRKLLYTVMVCVLSVGTAFAQTGSLSGTVTDASSGETLPGVNVYIPELERGAPTDVDGGFTIDNIEYGTYTIRATYVGYTEFEQQVTIDQENVTIDIQLESGVELDEVVVTALGEEVSQRTVSFSTQNVSEEQLNVTQDANIKTGLAGKVAGVQMVGQAGSKLGDFGNIRIRGAISLTDDLAEPLYVIDGVPVDNPNIVDMNNVQDVNVLKGPNATALYGQRGENGVVIITTKGTQEAGMSVELNSATTFDKVAYLPNFQNKYGKGYSGESEWVTLDYENGFNMGNLAGSLEGLYADYPEYLEPLDGERYIVSGYADESWGPEFDGEPYIAWYNMYPDSPYYGETSTWDAAPNNIENFYETGVTNKTGFAINYNTDRYNTRLAFSNLTQGGILPYSNLNKQTLNGSFDYDVTDDFHVGLKVNYATQAIEGEVRDDGYGNQTSGQFNSWFARNLEMDKIRELKDLETPEGYTASWNNWGPGIMATAPFALFGGSESEYYKPAFWYNPYTWMDRYNETRDTDNLLLNVDLSYQINSNLELVGSASTTSEDYRRRFELPYSLTYSAAPTLYNEWINSFGEYSDQIKEHNFSSRLRYDEDFGDVSINGFVGGEVRIEEFKRFSADMARDNWQNGGLILPDVYSFSNSAEQVIPVERNWNKKVLSMFAKATVGYQDFLYLDGTYRQDYSSALPSGNNGYGYPSVGLSFIFTEFFDSDILTNGKLRAGWAQVGNDVAAERINQVYSLQQDPFTNPRTGNANPLLFTDETLVDPNIEPALSSSFELGTDLEFFGNRLGLNATYYLENRNDEIVPASLSSGTGYTEYLTNAGSLEREGVELTLDVTPVVNQNFRWDATVNWSTNSVVVTGLPEGLDSYEMSNTTAAFGYVSLNHRLGEEWGQLRGPGIRRNESGQPIVNESGLFAVEQNQYFGSVLPDWTGGFVNTLSYKGLSMTASIDFQKGGQFFTLSEQWGQYSGLLEETADNNDRGNPKRDPVSEGGGVHVTGVDADGNAVDTYVPAFDYYGQWQSNTIAEPFIRDADFVKLREFSINYTLPSEWIGNFLQSATVGVVGRNLWMIAVADNNVHGWDPSELAETYGENGQLPGTKSYGFNVKVTF</sequence>